<dbReference type="EMBL" id="FNOV01000001">
    <property type="protein sequence ID" value="SDX43783.1"/>
    <property type="molecule type" value="Genomic_DNA"/>
</dbReference>
<dbReference type="STRING" id="651662.SAMN04488069_101371"/>
<dbReference type="HAMAP" id="MF_00409">
    <property type="entry name" value="LpxK"/>
    <property type="match status" value="1"/>
</dbReference>
<dbReference type="GO" id="GO:0009029">
    <property type="term" value="F:lipid-A 4'-kinase activity"/>
    <property type="evidence" value="ECO:0007669"/>
    <property type="project" value="UniProtKB-UniRule"/>
</dbReference>
<evidence type="ECO:0000256" key="11">
    <source>
        <dbReference type="ARBA" id="ARBA00023098"/>
    </source>
</evidence>
<organism evidence="14 15">
    <name type="scientific">Hymenobacter psychrophilus</name>
    <dbReference type="NCBI Taxonomy" id="651662"/>
    <lineage>
        <taxon>Bacteria</taxon>
        <taxon>Pseudomonadati</taxon>
        <taxon>Bacteroidota</taxon>
        <taxon>Cytophagia</taxon>
        <taxon>Cytophagales</taxon>
        <taxon>Hymenobacteraceae</taxon>
        <taxon>Hymenobacter</taxon>
    </lineage>
</organism>
<dbReference type="GO" id="GO:0005524">
    <property type="term" value="F:ATP binding"/>
    <property type="evidence" value="ECO:0007669"/>
    <property type="project" value="UniProtKB-UniRule"/>
</dbReference>
<evidence type="ECO:0000313" key="14">
    <source>
        <dbReference type="EMBL" id="SDX43783.1"/>
    </source>
</evidence>
<comment type="function">
    <text evidence="1 13">Transfers the gamma-phosphate of ATP to the 4'-position of a tetraacyldisaccharide 1-phosphate intermediate (termed DS-1-P) to form tetraacyldisaccharide 1,4'-bis-phosphate (lipid IVA).</text>
</comment>
<dbReference type="UniPathway" id="UPA00359">
    <property type="reaction ID" value="UER00482"/>
</dbReference>
<evidence type="ECO:0000256" key="12">
    <source>
        <dbReference type="ARBA" id="ARBA00029757"/>
    </source>
</evidence>
<reference evidence="15" key="1">
    <citation type="submission" date="2016-10" db="EMBL/GenBank/DDBJ databases">
        <authorList>
            <person name="Varghese N."/>
            <person name="Submissions S."/>
        </authorList>
    </citation>
    <scope>NUCLEOTIDE SEQUENCE [LARGE SCALE GENOMIC DNA]</scope>
    <source>
        <strain evidence="15">CGMCC 1.8975</strain>
    </source>
</reference>
<keyword evidence="10 13" id="KW-0067">ATP-binding</keyword>
<evidence type="ECO:0000313" key="15">
    <source>
        <dbReference type="Proteomes" id="UP000199249"/>
    </source>
</evidence>
<dbReference type="Pfam" id="PF02606">
    <property type="entry name" value="LpxK"/>
    <property type="match status" value="1"/>
</dbReference>
<dbReference type="SUPFAM" id="SSF52540">
    <property type="entry name" value="P-loop containing nucleoside triphosphate hydrolases"/>
    <property type="match status" value="1"/>
</dbReference>
<keyword evidence="6 13" id="KW-0441">Lipid A biosynthesis</keyword>
<evidence type="ECO:0000256" key="9">
    <source>
        <dbReference type="ARBA" id="ARBA00022777"/>
    </source>
</evidence>
<gene>
    <name evidence="13" type="primary">lpxK</name>
    <name evidence="14" type="ORF">SAMN04488069_101371</name>
</gene>
<name>A0A1H3BPE8_9BACT</name>
<dbReference type="OrthoDB" id="9766423at2"/>
<keyword evidence="5 13" id="KW-0444">Lipid biosynthesis</keyword>
<comment type="similarity">
    <text evidence="13">Belongs to the LpxK family.</text>
</comment>
<keyword evidence="7 13" id="KW-0808">Transferase</keyword>
<evidence type="ECO:0000256" key="13">
    <source>
        <dbReference type="HAMAP-Rule" id="MF_00409"/>
    </source>
</evidence>
<dbReference type="EC" id="2.7.1.130" evidence="3 13"/>
<evidence type="ECO:0000256" key="2">
    <source>
        <dbReference type="ARBA" id="ARBA00004870"/>
    </source>
</evidence>
<evidence type="ECO:0000256" key="4">
    <source>
        <dbReference type="ARBA" id="ARBA00016436"/>
    </source>
</evidence>
<dbReference type="InterPro" id="IPR027417">
    <property type="entry name" value="P-loop_NTPase"/>
</dbReference>
<dbReference type="PANTHER" id="PTHR42724">
    <property type="entry name" value="TETRAACYLDISACCHARIDE 4'-KINASE"/>
    <property type="match status" value="1"/>
</dbReference>
<comment type="catalytic activity">
    <reaction evidence="13">
        <text>a lipid A disaccharide + ATP = a lipid IVA + ADP + H(+)</text>
        <dbReference type="Rhea" id="RHEA:67840"/>
        <dbReference type="ChEBI" id="CHEBI:15378"/>
        <dbReference type="ChEBI" id="CHEBI:30616"/>
        <dbReference type="ChEBI" id="CHEBI:176343"/>
        <dbReference type="ChEBI" id="CHEBI:176425"/>
        <dbReference type="ChEBI" id="CHEBI:456216"/>
        <dbReference type="EC" id="2.7.1.130"/>
    </reaction>
</comment>
<keyword evidence="8 13" id="KW-0547">Nucleotide-binding</keyword>
<keyword evidence="15" id="KW-1185">Reference proteome</keyword>
<evidence type="ECO:0000256" key="6">
    <source>
        <dbReference type="ARBA" id="ARBA00022556"/>
    </source>
</evidence>
<dbReference type="Proteomes" id="UP000199249">
    <property type="component" value="Unassembled WGS sequence"/>
</dbReference>
<keyword evidence="11 13" id="KW-0443">Lipid metabolism</keyword>
<evidence type="ECO:0000256" key="8">
    <source>
        <dbReference type="ARBA" id="ARBA00022741"/>
    </source>
</evidence>
<proteinExistence type="inferred from homology"/>
<evidence type="ECO:0000256" key="5">
    <source>
        <dbReference type="ARBA" id="ARBA00022516"/>
    </source>
</evidence>
<accession>A0A1H3BPE8</accession>
<evidence type="ECO:0000256" key="7">
    <source>
        <dbReference type="ARBA" id="ARBA00022679"/>
    </source>
</evidence>
<dbReference type="GO" id="GO:0005886">
    <property type="term" value="C:plasma membrane"/>
    <property type="evidence" value="ECO:0007669"/>
    <property type="project" value="TreeGrafter"/>
</dbReference>
<feature type="binding site" evidence="13">
    <location>
        <begin position="49"/>
        <end position="56"/>
    </location>
    <ligand>
        <name>ATP</name>
        <dbReference type="ChEBI" id="CHEBI:30616"/>
    </ligand>
</feature>
<evidence type="ECO:0000256" key="10">
    <source>
        <dbReference type="ARBA" id="ARBA00022840"/>
    </source>
</evidence>
<protein>
    <recommendedName>
        <fullName evidence="4 13">Tetraacyldisaccharide 4'-kinase</fullName>
        <ecNumber evidence="3 13">2.7.1.130</ecNumber>
    </recommendedName>
    <alternativeName>
        <fullName evidence="12 13">Lipid A 4'-kinase</fullName>
    </alternativeName>
</protein>
<keyword evidence="9 13" id="KW-0418">Kinase</keyword>
<dbReference type="GO" id="GO:0009244">
    <property type="term" value="P:lipopolysaccharide core region biosynthetic process"/>
    <property type="evidence" value="ECO:0007669"/>
    <property type="project" value="TreeGrafter"/>
</dbReference>
<sequence length="358" mass="38221">MTFALQLLLRPFSWLYAAVLAVRNWLYDRGWKPTTAFVQVPVLSVGNLRVGGTGKTPHVAWLVAWLQARGQQPALLSRGYGRRTRGYRLTTALDSAATVGDEPWQQFGQFGGTVAVAVSENRVAGIGQLLAEVPAPTAVVLDDAYQHRRVRPAVNILLTEQQRPFYADFVLPAGRLRESRAGAARADAVIITKCAPDLSAATRATITAQVRRYARPEVPVLFSAYDYGPAVPVPGTAAGRIAAPEGGSEVLLLTGIAQPAPLLAHLAAAGYRVAHHACFADHHAFTPAEIVALAAQCQPGQGVLTTQKDAARLQEPALAASVADLPVFYIPITVRFLADGEARLASLLDPYFPLPAVG</sequence>
<evidence type="ECO:0000256" key="1">
    <source>
        <dbReference type="ARBA" id="ARBA00002274"/>
    </source>
</evidence>
<dbReference type="PANTHER" id="PTHR42724:SF1">
    <property type="entry name" value="TETRAACYLDISACCHARIDE 4'-KINASE, MITOCHONDRIAL-RELATED"/>
    <property type="match status" value="1"/>
</dbReference>
<comment type="pathway">
    <text evidence="2 13">Glycolipid biosynthesis; lipid IV(A) biosynthesis; lipid IV(A) from (3R)-3-hydroxytetradecanoyl-[acyl-carrier-protein] and UDP-N-acetyl-alpha-D-glucosamine: step 6/6.</text>
</comment>
<dbReference type="AlphaFoldDB" id="A0A1H3BPE8"/>
<dbReference type="GO" id="GO:0009245">
    <property type="term" value="P:lipid A biosynthetic process"/>
    <property type="evidence" value="ECO:0007669"/>
    <property type="project" value="UniProtKB-UniRule"/>
</dbReference>
<dbReference type="NCBIfam" id="TIGR00682">
    <property type="entry name" value="lpxK"/>
    <property type="match status" value="1"/>
</dbReference>
<dbReference type="InterPro" id="IPR003758">
    <property type="entry name" value="LpxK"/>
</dbReference>
<dbReference type="RefSeq" id="WP_092737281.1">
    <property type="nucleotide sequence ID" value="NZ_FNOV01000001.1"/>
</dbReference>
<evidence type="ECO:0000256" key="3">
    <source>
        <dbReference type="ARBA" id="ARBA00012071"/>
    </source>
</evidence>